<evidence type="ECO:0000256" key="2">
    <source>
        <dbReference type="ARBA" id="ARBA00025626"/>
    </source>
</evidence>
<organism evidence="4">
    <name type="scientific">termite gut metagenome</name>
    <dbReference type="NCBI Taxonomy" id="433724"/>
    <lineage>
        <taxon>unclassified sequences</taxon>
        <taxon>metagenomes</taxon>
        <taxon>organismal metagenomes</taxon>
    </lineage>
</organism>
<proteinExistence type="predicted"/>
<name>A0A5J4SQL2_9ZZZZ</name>
<accession>A0A5J4SQL2</accession>
<comment type="caution">
    <text evidence="4">The sequence shown here is derived from an EMBL/GenBank/DDBJ whole genome shotgun (WGS) entry which is preliminary data.</text>
</comment>
<gene>
    <name evidence="4" type="ORF">EZS27_004835</name>
</gene>
<dbReference type="NCBIfam" id="TIGR01875">
    <property type="entry name" value="cas_MJ0381"/>
    <property type="match status" value="1"/>
</dbReference>
<dbReference type="EMBL" id="SNRY01000087">
    <property type="protein sequence ID" value="KAA6347681.1"/>
    <property type="molecule type" value="Genomic_DNA"/>
</dbReference>
<reference evidence="4" key="1">
    <citation type="submission" date="2019-03" db="EMBL/GenBank/DDBJ databases">
        <title>Single cell metagenomics reveals metabolic interactions within the superorganism composed of flagellate Streblomastix strix and complex community of Bacteroidetes bacteria on its surface.</title>
        <authorList>
            <person name="Treitli S.C."/>
            <person name="Kolisko M."/>
            <person name="Husnik F."/>
            <person name="Keeling P."/>
            <person name="Hampl V."/>
        </authorList>
    </citation>
    <scope>NUCLEOTIDE SEQUENCE</scope>
    <source>
        <strain evidence="4">STM</strain>
    </source>
</reference>
<comment type="function">
    <text evidence="2">CRISPR (clustered regularly interspaced short palindromic repeat) is an adaptive immune system that provides protection against mobile genetic elements (viruses, transposable elements and conjugative plasmids). CRISPR clusters contain spacers, sequences complementary to antecedent mobile elements, and target invading nucleic acids. CRISPR clusters are transcribed and processed into CRISPR RNA (crRNA).</text>
</comment>
<dbReference type="AlphaFoldDB" id="A0A5J4SQL2"/>
<evidence type="ECO:0008006" key="5">
    <source>
        <dbReference type="Google" id="ProtNLM"/>
    </source>
</evidence>
<evidence type="ECO:0000256" key="1">
    <source>
        <dbReference type="ARBA" id="ARBA00023118"/>
    </source>
</evidence>
<dbReference type="InterPro" id="IPR010154">
    <property type="entry name" value="CRISPR-assoc_Cas7/Cst2/DevR"/>
</dbReference>
<feature type="compositionally biased region" description="Acidic residues" evidence="3">
    <location>
        <begin position="121"/>
        <end position="136"/>
    </location>
</feature>
<feature type="region of interest" description="Disordered" evidence="3">
    <location>
        <begin position="111"/>
        <end position="150"/>
    </location>
</feature>
<feature type="compositionally biased region" description="Basic and acidic residues" evidence="3">
    <location>
        <begin position="137"/>
        <end position="147"/>
    </location>
</feature>
<dbReference type="GO" id="GO:0051607">
    <property type="term" value="P:defense response to virus"/>
    <property type="evidence" value="ECO:0007669"/>
    <property type="project" value="UniProtKB-KW"/>
</dbReference>
<sequence length="367" mass="41229">MAQLKNITGALLIDATAAFLNGAGLGVGEDKNKVVPKTFREKVNDRLEEVPYVSAQSWRRWLRNTTNEENNWIPSELHSIGTTKKGSTNKIATQLNPIDFPEDDIFGYMKSGKANKSGKEEDGEEGGEEENGEEEKEDKKNKKEESIQRTSPFKSSILKGIRNMRCLNTDEAFVHLKEGSPLPYSTRFYSTHLEGFFNLEYYRLGIFDNLGSHQELSIDLVKNKKDALREENLQEKFKRYTMINAEITRKERATGLLKGLAYLRGGAKMAAFGSDVSPKVLILAGIESANPIFNNIFVGKGEKPALNIAIIKELVNDYKEKLATPVYIGIRSGYLENESEIKGLQKEGFIVGTPIEIVDKFTNDYLK</sequence>
<evidence type="ECO:0000256" key="3">
    <source>
        <dbReference type="SAM" id="MobiDB-lite"/>
    </source>
</evidence>
<protein>
    <recommendedName>
        <fullName evidence="5">Type I-B CRISPR-associated protein Cas7/Cst2/DevR</fullName>
    </recommendedName>
</protein>
<evidence type="ECO:0000313" key="4">
    <source>
        <dbReference type="EMBL" id="KAA6347681.1"/>
    </source>
</evidence>
<keyword evidence="1" id="KW-0051">Antiviral defense</keyword>